<comment type="similarity">
    <text evidence="1">Belongs to the short-chain dehydrogenases/reductases (SDR) family.</text>
</comment>
<dbReference type="EMBL" id="JAUJEA010000003">
    <property type="protein sequence ID" value="MDN5201934.1"/>
    <property type="molecule type" value="Genomic_DNA"/>
</dbReference>
<dbReference type="Pfam" id="PF00106">
    <property type="entry name" value="adh_short"/>
    <property type="match status" value="1"/>
</dbReference>
<accession>A0ABT8KMH7</accession>
<dbReference type="InterPro" id="IPR052184">
    <property type="entry name" value="SDR_enzymes"/>
</dbReference>
<dbReference type="PRINTS" id="PR00080">
    <property type="entry name" value="SDRFAMILY"/>
</dbReference>
<evidence type="ECO:0000256" key="1">
    <source>
        <dbReference type="RuleBase" id="RU000363"/>
    </source>
</evidence>
<dbReference type="InterPro" id="IPR002347">
    <property type="entry name" value="SDR_fam"/>
</dbReference>
<dbReference type="SUPFAM" id="SSF51735">
    <property type="entry name" value="NAD(P)-binding Rossmann-fold domains"/>
    <property type="match status" value="1"/>
</dbReference>
<evidence type="ECO:0000313" key="3">
    <source>
        <dbReference type="Proteomes" id="UP001172082"/>
    </source>
</evidence>
<sequence length="227" mass="24850">MNKGKKTVLITGTSQGIGLAIAKKLLDEGFFVIGTSRSGIIEQLSHENLAVLKLDVTDNAGIERAHQEVFAAYDQIDILINNAGIGPDLGTERPEINSFAQTFETNLFGLVFFTEPLLDLIPNNGQVLNISSKMGSIEMCGNANALAYRMSKSALNMYTKILANRLEEKNIKVVSIHPGWVRTNIAQGNELAPLSPDESAEGIYQLMNKPIQTGSFWNVETLSEIPW</sequence>
<organism evidence="2 3">
    <name type="scientific">Splendidivirga corallicola</name>
    <dbReference type="NCBI Taxonomy" id="3051826"/>
    <lineage>
        <taxon>Bacteria</taxon>
        <taxon>Pseudomonadati</taxon>
        <taxon>Bacteroidota</taxon>
        <taxon>Cytophagia</taxon>
        <taxon>Cytophagales</taxon>
        <taxon>Splendidivirgaceae</taxon>
        <taxon>Splendidivirga</taxon>
    </lineage>
</organism>
<dbReference type="Proteomes" id="UP001172082">
    <property type="component" value="Unassembled WGS sequence"/>
</dbReference>
<proteinExistence type="inferred from homology"/>
<comment type="caution">
    <text evidence="2">The sequence shown here is derived from an EMBL/GenBank/DDBJ whole genome shotgun (WGS) entry which is preliminary data.</text>
</comment>
<dbReference type="PANTHER" id="PTHR45458:SF1">
    <property type="entry name" value="SHORT CHAIN DEHYDROGENASE"/>
    <property type="match status" value="1"/>
</dbReference>
<protein>
    <submittedName>
        <fullName evidence="2">SDR family NAD(P)-dependent oxidoreductase</fullName>
    </submittedName>
</protein>
<dbReference type="RefSeq" id="WP_346751958.1">
    <property type="nucleotide sequence ID" value="NZ_JAUJEA010000003.1"/>
</dbReference>
<name>A0ABT8KMH7_9BACT</name>
<dbReference type="InterPro" id="IPR036291">
    <property type="entry name" value="NAD(P)-bd_dom_sf"/>
</dbReference>
<dbReference type="PANTHER" id="PTHR45458">
    <property type="entry name" value="SHORT-CHAIN DEHYDROGENASE/REDUCTASE SDR"/>
    <property type="match status" value="1"/>
</dbReference>
<dbReference type="Gene3D" id="3.40.50.720">
    <property type="entry name" value="NAD(P)-binding Rossmann-like Domain"/>
    <property type="match status" value="1"/>
</dbReference>
<gene>
    <name evidence="2" type="ORF">QQ008_11185</name>
</gene>
<dbReference type="PRINTS" id="PR00081">
    <property type="entry name" value="GDHRDH"/>
</dbReference>
<evidence type="ECO:0000313" key="2">
    <source>
        <dbReference type="EMBL" id="MDN5201934.1"/>
    </source>
</evidence>
<reference evidence="2" key="1">
    <citation type="submission" date="2023-06" db="EMBL/GenBank/DDBJ databases">
        <title>Genomic of Parafulvivirga corallium.</title>
        <authorList>
            <person name="Wang G."/>
        </authorList>
    </citation>
    <scope>NUCLEOTIDE SEQUENCE</scope>
    <source>
        <strain evidence="2">BMA10</strain>
    </source>
</reference>
<keyword evidence="3" id="KW-1185">Reference proteome</keyword>